<feature type="domain" description="HTH cro/C1-type" evidence="2">
    <location>
        <begin position="5"/>
        <end position="59"/>
    </location>
</feature>
<evidence type="ECO:0000256" key="1">
    <source>
        <dbReference type="ARBA" id="ARBA00023125"/>
    </source>
</evidence>
<dbReference type="Gene3D" id="1.10.260.40">
    <property type="entry name" value="lambda repressor-like DNA-binding domains"/>
    <property type="match status" value="1"/>
</dbReference>
<dbReference type="InterPro" id="IPR010982">
    <property type="entry name" value="Lambda_DNA-bd_dom_sf"/>
</dbReference>
<dbReference type="Pfam" id="PF01381">
    <property type="entry name" value="HTH_3"/>
    <property type="match status" value="1"/>
</dbReference>
<evidence type="ECO:0000259" key="2">
    <source>
        <dbReference type="PROSITE" id="PS50943"/>
    </source>
</evidence>
<name>A0A285IJC4_9FIRM</name>
<organism evidence="3 4">
    <name type="scientific">Orenia metallireducens</name>
    <dbReference type="NCBI Taxonomy" id="1413210"/>
    <lineage>
        <taxon>Bacteria</taxon>
        <taxon>Bacillati</taxon>
        <taxon>Bacillota</taxon>
        <taxon>Clostridia</taxon>
        <taxon>Halanaerobiales</taxon>
        <taxon>Halobacteroidaceae</taxon>
        <taxon>Orenia</taxon>
    </lineage>
</organism>
<accession>A0A285IJC4</accession>
<sequence length="61" mass="6868">MCDSLKDLRLSKNLTQKDIAENIGISRSAYTLIENGDRNPSLKVIRSLVQLLGTKVTEIFF</sequence>
<dbReference type="CDD" id="cd00093">
    <property type="entry name" value="HTH_XRE"/>
    <property type="match status" value="1"/>
</dbReference>
<dbReference type="PROSITE" id="PS50943">
    <property type="entry name" value="HTH_CROC1"/>
    <property type="match status" value="1"/>
</dbReference>
<keyword evidence="1" id="KW-0238">DNA-binding</keyword>
<dbReference type="PANTHER" id="PTHR46558:SF4">
    <property type="entry name" value="DNA-BIDING PHAGE PROTEIN"/>
    <property type="match status" value="1"/>
</dbReference>
<dbReference type="AlphaFoldDB" id="A0A285IJC4"/>
<dbReference type="Proteomes" id="UP000219573">
    <property type="component" value="Unassembled WGS sequence"/>
</dbReference>
<proteinExistence type="predicted"/>
<evidence type="ECO:0000313" key="3">
    <source>
        <dbReference type="EMBL" id="SNY48003.1"/>
    </source>
</evidence>
<dbReference type="RefSeq" id="WP_097019696.1">
    <property type="nucleotide sequence ID" value="NZ_OBDZ01000063.1"/>
</dbReference>
<dbReference type="GO" id="GO:0003677">
    <property type="term" value="F:DNA binding"/>
    <property type="evidence" value="ECO:0007669"/>
    <property type="project" value="UniProtKB-KW"/>
</dbReference>
<dbReference type="PANTHER" id="PTHR46558">
    <property type="entry name" value="TRACRIPTIONAL REGULATORY PROTEIN-RELATED-RELATED"/>
    <property type="match status" value="1"/>
</dbReference>
<dbReference type="SMART" id="SM00530">
    <property type="entry name" value="HTH_XRE"/>
    <property type="match status" value="1"/>
</dbReference>
<gene>
    <name evidence="3" type="ORF">SAMN06265827_1634</name>
</gene>
<dbReference type="OrthoDB" id="9808239at2"/>
<dbReference type="SUPFAM" id="SSF47413">
    <property type="entry name" value="lambda repressor-like DNA-binding domains"/>
    <property type="match status" value="1"/>
</dbReference>
<dbReference type="InterPro" id="IPR001387">
    <property type="entry name" value="Cro/C1-type_HTH"/>
</dbReference>
<keyword evidence="4" id="KW-1185">Reference proteome</keyword>
<protein>
    <submittedName>
        <fullName evidence="3">Putative transcriptional regulator</fullName>
    </submittedName>
</protein>
<dbReference type="EMBL" id="OBDZ01000063">
    <property type="protein sequence ID" value="SNY48003.1"/>
    <property type="molecule type" value="Genomic_DNA"/>
</dbReference>
<evidence type="ECO:0000313" key="4">
    <source>
        <dbReference type="Proteomes" id="UP000219573"/>
    </source>
</evidence>
<reference evidence="4" key="1">
    <citation type="submission" date="2017-09" db="EMBL/GenBank/DDBJ databases">
        <authorList>
            <person name="Varghese N."/>
            <person name="Submissions S."/>
        </authorList>
    </citation>
    <scope>NUCLEOTIDE SEQUENCE [LARGE SCALE GENOMIC DNA]</scope>
    <source>
        <strain evidence="4">MSL47</strain>
    </source>
</reference>